<dbReference type="EMBL" id="LXQA010413940">
    <property type="protein sequence ID" value="MCI50273.1"/>
    <property type="molecule type" value="Genomic_DNA"/>
</dbReference>
<sequence length="54" mass="5820">GYSVWHEGMPCHHIPVADGMTFCGALATVIPPVANVCMVDYPAPCSFCWHSLSL</sequence>
<keyword evidence="2" id="KW-1185">Reference proteome</keyword>
<evidence type="ECO:0000313" key="2">
    <source>
        <dbReference type="Proteomes" id="UP000265520"/>
    </source>
</evidence>
<protein>
    <submittedName>
        <fullName evidence="1">Uncharacterized protein</fullName>
    </submittedName>
</protein>
<evidence type="ECO:0000313" key="1">
    <source>
        <dbReference type="EMBL" id="MCI50273.1"/>
    </source>
</evidence>
<comment type="caution">
    <text evidence="1">The sequence shown here is derived from an EMBL/GenBank/DDBJ whole genome shotgun (WGS) entry which is preliminary data.</text>
</comment>
<organism evidence="1 2">
    <name type="scientific">Trifolium medium</name>
    <dbReference type="NCBI Taxonomy" id="97028"/>
    <lineage>
        <taxon>Eukaryota</taxon>
        <taxon>Viridiplantae</taxon>
        <taxon>Streptophyta</taxon>
        <taxon>Embryophyta</taxon>
        <taxon>Tracheophyta</taxon>
        <taxon>Spermatophyta</taxon>
        <taxon>Magnoliopsida</taxon>
        <taxon>eudicotyledons</taxon>
        <taxon>Gunneridae</taxon>
        <taxon>Pentapetalae</taxon>
        <taxon>rosids</taxon>
        <taxon>fabids</taxon>
        <taxon>Fabales</taxon>
        <taxon>Fabaceae</taxon>
        <taxon>Papilionoideae</taxon>
        <taxon>50 kb inversion clade</taxon>
        <taxon>NPAAA clade</taxon>
        <taxon>Hologalegina</taxon>
        <taxon>IRL clade</taxon>
        <taxon>Trifolieae</taxon>
        <taxon>Trifolium</taxon>
    </lineage>
</organism>
<accession>A0A392SN11</accession>
<proteinExistence type="predicted"/>
<feature type="non-terminal residue" evidence="1">
    <location>
        <position position="1"/>
    </location>
</feature>
<dbReference type="Proteomes" id="UP000265520">
    <property type="component" value="Unassembled WGS sequence"/>
</dbReference>
<dbReference type="AlphaFoldDB" id="A0A392SN11"/>
<reference evidence="1 2" key="1">
    <citation type="journal article" date="2018" name="Front. Plant Sci.">
        <title>Red Clover (Trifolium pratense) and Zigzag Clover (T. medium) - A Picture of Genomic Similarities and Differences.</title>
        <authorList>
            <person name="Dluhosova J."/>
            <person name="Istvanek J."/>
            <person name="Nedelnik J."/>
            <person name="Repkova J."/>
        </authorList>
    </citation>
    <scope>NUCLEOTIDE SEQUENCE [LARGE SCALE GENOMIC DNA]</scope>
    <source>
        <strain evidence="2">cv. 10/8</strain>
        <tissue evidence="1">Leaf</tissue>
    </source>
</reference>
<name>A0A392SN11_9FABA</name>